<organism evidence="2 3">
    <name type="scientific">Acinetobacter piscicola</name>
    <dbReference type="NCBI Taxonomy" id="2006115"/>
    <lineage>
        <taxon>Bacteria</taxon>
        <taxon>Pseudomonadati</taxon>
        <taxon>Pseudomonadota</taxon>
        <taxon>Gammaproteobacteria</taxon>
        <taxon>Moraxellales</taxon>
        <taxon>Moraxellaceae</taxon>
        <taxon>Acinetobacter</taxon>
    </lineage>
</organism>
<dbReference type="InterPro" id="IPR020008">
    <property type="entry name" value="GlyGly_CTERM"/>
</dbReference>
<feature type="chain" id="PRO_5032901456" evidence="1">
    <location>
        <begin position="22"/>
        <end position="810"/>
    </location>
</feature>
<keyword evidence="1" id="KW-0732">Signal</keyword>
<evidence type="ECO:0000313" key="2">
    <source>
        <dbReference type="EMBL" id="QOW45460.1"/>
    </source>
</evidence>
<reference evidence="2 3" key="1">
    <citation type="submission" date="2020-02" db="EMBL/GenBank/DDBJ databases">
        <title>Tigecycline-resistant Acinetobacter species from pigs and migratory birds.</title>
        <authorList>
            <person name="Chen C."/>
            <person name="Sun J."/>
            <person name="Liao X.-P."/>
            <person name="Liu Y.-H."/>
        </authorList>
    </citation>
    <scope>NUCLEOTIDE SEQUENCE [LARGE SCALE GENOMIC DNA]</scope>
    <source>
        <strain evidence="2 3">YH12207_T</strain>
    </source>
</reference>
<accession>A0A7S6VV34</accession>
<feature type="signal peptide" evidence="1">
    <location>
        <begin position="1"/>
        <end position="21"/>
    </location>
</feature>
<dbReference type="NCBIfam" id="TIGR03501">
    <property type="entry name" value="GlyGly_CTERM"/>
    <property type="match status" value="1"/>
</dbReference>
<dbReference type="NCBIfam" id="TIGR04214">
    <property type="entry name" value="CSLREA_Nterm"/>
    <property type="match status" value="1"/>
</dbReference>
<protein>
    <submittedName>
        <fullName evidence="2">CSLREA domain-containing protein</fullName>
    </submittedName>
</protein>
<name>A0A7S6VV34_9GAMM</name>
<keyword evidence="3" id="KW-1185">Reference proteome</keyword>
<sequence length="810" mass="87344">MKHYKKGVLTLMVLSAMSLMAAEDRTIYVTTFADENGENTDKCSLREAVITASTHKAFGGCSAGQPHSTVTNVIQLEAGEYQLKSELQPSSAMLIVGKEPADYSKPDVLTNSYPAATALKTTINAQGSSRIFNTNNTSAPSLTLTNLKLINGSSKNERTNAGGALYLGGPTILNNVSIENSNAQTGGAIYLNGTHSDLTITHGTFQKNNAVTGSLLAMTCSDQLNDTKRSIAISSASFLGNGAANSNSMFAFCGQPDVNFSANTITENTANANNGSILQFSAVTPQGNVSLSDLSSIVLLSNTIVKNSAWSTFLYNAPTSKTLGFNVLAYNGNGKSCRYTGNDLATVDKPNMTVEKNAWALSANSANSSCELPAKVTATEAVKNSVDLSNIAFSSVLSSLQPASQYTGFMPLYFPLNIKGASVSLVDTKAYSCSGYDQRGVGRVNASESKTSDQSNSCDIGSTEIVRLTAFKAELTNGSVVTLLDQYKGYADKFKTLIEDKTTKPEFLPYYKAEQAKYSNLANIKTKQKYRTIFFDPFVSNLPHEIELGNGGREIKHLNAQNYLVEVNAKGIGNISENVENIKPDANLKCEWDASLGLIKMWRVDDHVTPTGDKEFCQYTLRLNADRTKSSSAYILGTFGNIAPIAKDAEFTVKEGSDKKVTVDLLNYVNDDGDGLVSALTDQKLKNKLAYYTNANGQDLAIRITKKIDPLLFSAERSGPCPGEDRLYTCYGGKITVQYKNTLDPFSYKFNYAVYDADGLISNEATVKLNNTATAENSVRNSGGGSMGWFGILGLISLVGYRRYKDARNK</sequence>
<gene>
    <name evidence="2" type="ORF">G0028_05855</name>
</gene>
<dbReference type="SUPFAM" id="SSF51126">
    <property type="entry name" value="Pectin lyase-like"/>
    <property type="match status" value="1"/>
</dbReference>
<dbReference type="EMBL" id="CP048659">
    <property type="protein sequence ID" value="QOW45460.1"/>
    <property type="molecule type" value="Genomic_DNA"/>
</dbReference>
<evidence type="ECO:0000313" key="3">
    <source>
        <dbReference type="Proteomes" id="UP000593966"/>
    </source>
</evidence>
<proteinExistence type="predicted"/>
<dbReference type="RefSeq" id="WP_180044858.1">
    <property type="nucleotide sequence ID" value="NZ_CP048659.1"/>
</dbReference>
<dbReference type="Proteomes" id="UP000593966">
    <property type="component" value="Chromosome"/>
</dbReference>
<dbReference type="InterPro" id="IPR011050">
    <property type="entry name" value="Pectin_lyase_fold/virulence"/>
</dbReference>
<evidence type="ECO:0000256" key="1">
    <source>
        <dbReference type="SAM" id="SignalP"/>
    </source>
</evidence>
<dbReference type="AlphaFoldDB" id="A0A7S6VV34"/>
<dbReference type="InterPro" id="IPR026457">
    <property type="entry name" value="CSLREA_Nterm"/>
</dbReference>